<evidence type="ECO:0000256" key="4">
    <source>
        <dbReference type="ARBA" id="ARBA00022679"/>
    </source>
</evidence>
<sequence length="196" mass="22761">MWVSFLKYHGWESGCGSSTYRPALLTLVRYDDKYKIEMMSGAFDFGMDVLSFDGKSMKCHDDGPNVLSPNSIPFWKITKVGNLKETDNEKRASEKTQVQNAPNNENDHKEEENKEKLDYNTPEYKDLMGLTISEADRNVKYLFISNIINYVMEAFKTSSLRRLGSFDESIYTEMVDIEKCAVLDFLEYCKEYEKTH</sequence>
<organism evidence="12 13">
    <name type="scientific">Dekkera bruxellensis</name>
    <name type="common">Brettanomyces custersii</name>
    <dbReference type="NCBI Taxonomy" id="5007"/>
    <lineage>
        <taxon>Eukaryota</taxon>
        <taxon>Fungi</taxon>
        <taxon>Dikarya</taxon>
        <taxon>Ascomycota</taxon>
        <taxon>Saccharomycotina</taxon>
        <taxon>Pichiomycetes</taxon>
        <taxon>Pichiales</taxon>
        <taxon>Pichiaceae</taxon>
        <taxon>Brettanomyces</taxon>
    </lineage>
</organism>
<gene>
    <name evidence="12" type="ORF">HII12_003135</name>
</gene>
<keyword evidence="8" id="KW-0472">Membrane</keyword>
<keyword evidence="6" id="KW-0735">Signal-anchor</keyword>
<keyword evidence="10" id="KW-0961">Cell wall biogenesis/degradation</keyword>
<comment type="subcellular location">
    <subcellularLocation>
        <location evidence="1">Membrane</location>
        <topology evidence="1">Single-pass type II membrane protein</topology>
    </subcellularLocation>
</comment>
<evidence type="ECO:0000256" key="8">
    <source>
        <dbReference type="ARBA" id="ARBA00023136"/>
    </source>
</evidence>
<dbReference type="Proteomes" id="UP000568158">
    <property type="component" value="Unassembled WGS sequence"/>
</dbReference>
<evidence type="ECO:0000256" key="6">
    <source>
        <dbReference type="ARBA" id="ARBA00022968"/>
    </source>
</evidence>
<keyword evidence="9" id="KW-0325">Glycoprotein</keyword>
<proteinExistence type="inferred from homology"/>
<comment type="similarity">
    <text evidence="2">Belongs to the BMT family.</text>
</comment>
<comment type="caution">
    <text evidence="12">The sequence shown here is derived from an EMBL/GenBank/DDBJ whole genome shotgun (WGS) entry which is preliminary data.</text>
</comment>
<evidence type="ECO:0000256" key="9">
    <source>
        <dbReference type="ARBA" id="ARBA00023180"/>
    </source>
</evidence>
<accession>A0A8H6BE14</accession>
<feature type="compositionally biased region" description="Basic and acidic residues" evidence="11">
    <location>
        <begin position="105"/>
        <end position="118"/>
    </location>
</feature>
<keyword evidence="7" id="KW-1133">Transmembrane helix</keyword>
<feature type="region of interest" description="Disordered" evidence="11">
    <location>
        <begin position="86"/>
        <end position="118"/>
    </location>
</feature>
<evidence type="ECO:0000256" key="3">
    <source>
        <dbReference type="ARBA" id="ARBA00022676"/>
    </source>
</evidence>
<evidence type="ECO:0000256" key="7">
    <source>
        <dbReference type="ARBA" id="ARBA00022989"/>
    </source>
</evidence>
<evidence type="ECO:0000256" key="5">
    <source>
        <dbReference type="ARBA" id="ARBA00022692"/>
    </source>
</evidence>
<evidence type="ECO:0000256" key="2">
    <source>
        <dbReference type="ARBA" id="ARBA00009486"/>
    </source>
</evidence>
<keyword evidence="3" id="KW-0328">Glycosyltransferase</keyword>
<dbReference type="EMBL" id="JABCYN010000030">
    <property type="protein sequence ID" value="KAF6009589.1"/>
    <property type="molecule type" value="Genomic_DNA"/>
</dbReference>
<keyword evidence="4" id="KW-0808">Transferase</keyword>
<dbReference type="AlphaFoldDB" id="A0A8H6BE14"/>
<dbReference type="GO" id="GO:0000030">
    <property type="term" value="F:mannosyltransferase activity"/>
    <property type="evidence" value="ECO:0007669"/>
    <property type="project" value="InterPro"/>
</dbReference>
<dbReference type="Pfam" id="PF12141">
    <property type="entry name" value="BMT"/>
    <property type="match status" value="1"/>
</dbReference>
<reference evidence="12 13" key="1">
    <citation type="journal article" date="2020" name="Appl. Microbiol. Biotechnol.">
        <title>Targeted gene deletion in Brettanomyces bruxellensis with an expression-free CRISPR-Cas9 system.</title>
        <authorList>
            <person name="Varela C."/>
            <person name="Bartel C."/>
            <person name="Onetto C."/>
            <person name="Borneman A."/>
        </authorList>
    </citation>
    <scope>NUCLEOTIDE SEQUENCE [LARGE SCALE GENOMIC DNA]</scope>
    <source>
        <strain evidence="12 13">AWRI1613</strain>
    </source>
</reference>
<name>A0A8H6BE14_DEKBR</name>
<keyword evidence="5" id="KW-0812">Transmembrane</keyword>
<evidence type="ECO:0000313" key="12">
    <source>
        <dbReference type="EMBL" id="KAF6009589.1"/>
    </source>
</evidence>
<dbReference type="InterPro" id="IPR021988">
    <property type="entry name" value="BMT1"/>
</dbReference>
<evidence type="ECO:0000313" key="13">
    <source>
        <dbReference type="Proteomes" id="UP000568158"/>
    </source>
</evidence>
<dbReference type="GO" id="GO:0016020">
    <property type="term" value="C:membrane"/>
    <property type="evidence" value="ECO:0007669"/>
    <property type="project" value="UniProtKB-SubCell"/>
</dbReference>
<evidence type="ECO:0000256" key="11">
    <source>
        <dbReference type="SAM" id="MobiDB-lite"/>
    </source>
</evidence>
<protein>
    <submittedName>
        <fullName evidence="12">Uncharacterized protein</fullName>
    </submittedName>
</protein>
<evidence type="ECO:0000256" key="1">
    <source>
        <dbReference type="ARBA" id="ARBA00004606"/>
    </source>
</evidence>
<evidence type="ECO:0000256" key="10">
    <source>
        <dbReference type="ARBA" id="ARBA00023316"/>
    </source>
</evidence>
<dbReference type="GO" id="GO:0071555">
    <property type="term" value="P:cell wall organization"/>
    <property type="evidence" value="ECO:0007669"/>
    <property type="project" value="UniProtKB-KW"/>
</dbReference>